<evidence type="ECO:0000313" key="2">
    <source>
        <dbReference type="Proteomes" id="UP000240572"/>
    </source>
</evidence>
<reference evidence="1 2" key="1">
    <citation type="submission" date="2018-03" db="EMBL/GenBank/DDBJ databases">
        <title>Genomic Encyclopedia of Type Strains, Phase III (KMG-III): the genomes of soil and plant-associated and newly described type strains.</title>
        <authorList>
            <person name="Whitman W."/>
        </authorList>
    </citation>
    <scope>NUCLEOTIDE SEQUENCE [LARGE SCALE GENOMIC DNA]</scope>
    <source>
        <strain evidence="1 2">CGMCC 1.12700</strain>
    </source>
</reference>
<proteinExistence type="predicted"/>
<evidence type="ECO:0000313" key="1">
    <source>
        <dbReference type="EMBL" id="PSK93316.1"/>
    </source>
</evidence>
<keyword evidence="2" id="KW-1185">Reference proteome</keyword>
<organism evidence="1 2">
    <name type="scientific">Taibaiella chishuiensis</name>
    <dbReference type="NCBI Taxonomy" id="1434707"/>
    <lineage>
        <taxon>Bacteria</taxon>
        <taxon>Pseudomonadati</taxon>
        <taxon>Bacteroidota</taxon>
        <taxon>Chitinophagia</taxon>
        <taxon>Chitinophagales</taxon>
        <taxon>Chitinophagaceae</taxon>
        <taxon>Taibaiella</taxon>
    </lineage>
</organism>
<sequence>MALLHQGQVLISYSSEPACRRYDPLFEVAWIKAGGGETFSMSWFDGSLLFLLPK</sequence>
<name>A0A2P8D7V7_9BACT</name>
<dbReference type="Proteomes" id="UP000240572">
    <property type="component" value="Unassembled WGS sequence"/>
</dbReference>
<dbReference type="EMBL" id="PYGD01000002">
    <property type="protein sequence ID" value="PSK93316.1"/>
    <property type="molecule type" value="Genomic_DNA"/>
</dbReference>
<dbReference type="AlphaFoldDB" id="A0A2P8D7V7"/>
<protein>
    <submittedName>
        <fullName evidence="1">Uncharacterized protein</fullName>
    </submittedName>
</protein>
<gene>
    <name evidence="1" type="ORF">B0I18_102286</name>
</gene>
<accession>A0A2P8D7V7</accession>
<comment type="caution">
    <text evidence="1">The sequence shown here is derived from an EMBL/GenBank/DDBJ whole genome shotgun (WGS) entry which is preliminary data.</text>
</comment>